<evidence type="ECO:0000256" key="8">
    <source>
        <dbReference type="ARBA" id="ARBA00023204"/>
    </source>
</evidence>
<comment type="catalytic activity">
    <reaction evidence="1 9 11">
        <text>Hydrolyzes single-stranded DNA or mismatched double-stranded DNA and polynucleotides, releasing free uracil.</text>
        <dbReference type="EC" id="3.2.2.27"/>
    </reaction>
</comment>
<comment type="caution">
    <text evidence="13">The sequence shown here is derived from an EMBL/GenBank/DDBJ whole genome shotgun (WGS) entry which is preliminary data.</text>
</comment>
<evidence type="ECO:0000256" key="11">
    <source>
        <dbReference type="RuleBase" id="RU003780"/>
    </source>
</evidence>
<dbReference type="Gene3D" id="3.40.470.10">
    <property type="entry name" value="Uracil-DNA glycosylase-like domain"/>
    <property type="match status" value="1"/>
</dbReference>
<dbReference type="Pfam" id="PF03167">
    <property type="entry name" value="UDG"/>
    <property type="match status" value="1"/>
</dbReference>
<comment type="function">
    <text evidence="2 9 11">Excises uracil residues from the DNA which can arise as a result of misincorporation of dUMP residues by DNA polymerase or due to deamination of cytosine.</text>
</comment>
<gene>
    <name evidence="9" type="primary">ung</name>
    <name evidence="13" type="ORF">DFP94_101568</name>
</gene>
<evidence type="ECO:0000256" key="7">
    <source>
        <dbReference type="ARBA" id="ARBA00022801"/>
    </source>
</evidence>
<evidence type="ECO:0000256" key="3">
    <source>
        <dbReference type="ARBA" id="ARBA00008184"/>
    </source>
</evidence>
<dbReference type="PANTHER" id="PTHR11264:SF0">
    <property type="entry name" value="URACIL-DNA GLYCOSYLASE"/>
    <property type="match status" value="1"/>
</dbReference>
<evidence type="ECO:0000256" key="10">
    <source>
        <dbReference type="PROSITE-ProRule" id="PRU10072"/>
    </source>
</evidence>
<dbReference type="NCBIfam" id="NF003592">
    <property type="entry name" value="PRK05254.1-5"/>
    <property type="match status" value="1"/>
</dbReference>
<dbReference type="GO" id="GO:0005737">
    <property type="term" value="C:cytoplasm"/>
    <property type="evidence" value="ECO:0007669"/>
    <property type="project" value="UniProtKB-SubCell"/>
</dbReference>
<dbReference type="InterPro" id="IPR005122">
    <property type="entry name" value="Uracil-DNA_glycosylase-like"/>
</dbReference>
<dbReference type="GO" id="GO:0004844">
    <property type="term" value="F:uracil DNA N-glycosylase activity"/>
    <property type="evidence" value="ECO:0007669"/>
    <property type="project" value="UniProtKB-UniRule"/>
</dbReference>
<comment type="subcellular location">
    <subcellularLocation>
        <location evidence="9">Cytoplasm</location>
    </subcellularLocation>
</comment>
<reference evidence="13 14" key="1">
    <citation type="submission" date="2018-07" db="EMBL/GenBank/DDBJ databases">
        <title>Genomic Encyclopedia of Type Strains, Phase III (KMG-III): the genomes of soil and plant-associated and newly described type strains.</title>
        <authorList>
            <person name="Whitman W."/>
        </authorList>
    </citation>
    <scope>NUCLEOTIDE SEQUENCE [LARGE SCALE GENOMIC DNA]</scope>
    <source>
        <strain evidence="13 14">CECT 8333</strain>
    </source>
</reference>
<dbReference type="NCBIfam" id="NF003591">
    <property type="entry name" value="PRK05254.1-4"/>
    <property type="match status" value="1"/>
</dbReference>
<keyword evidence="9" id="KW-0963">Cytoplasm</keyword>
<dbReference type="NCBIfam" id="NF003588">
    <property type="entry name" value="PRK05254.1-1"/>
    <property type="match status" value="1"/>
</dbReference>
<dbReference type="CDD" id="cd10027">
    <property type="entry name" value="UDG-F1-like"/>
    <property type="match status" value="1"/>
</dbReference>
<evidence type="ECO:0000256" key="1">
    <source>
        <dbReference type="ARBA" id="ARBA00001400"/>
    </source>
</evidence>
<comment type="similarity">
    <text evidence="3 9 11">Belongs to the uracil-DNA glycosylase (UDG) superfamily. UNG family.</text>
</comment>
<keyword evidence="6 9" id="KW-0227">DNA damage</keyword>
<dbReference type="SMART" id="SM00986">
    <property type="entry name" value="UDG"/>
    <property type="match status" value="1"/>
</dbReference>
<evidence type="ECO:0000256" key="2">
    <source>
        <dbReference type="ARBA" id="ARBA00002631"/>
    </source>
</evidence>
<protein>
    <recommendedName>
        <fullName evidence="5 9">Uracil-DNA glycosylase</fullName>
        <shortName evidence="9">UDG</shortName>
        <ecNumber evidence="4 9">3.2.2.27</ecNumber>
    </recommendedName>
</protein>
<dbReference type="FunFam" id="3.40.470.10:FF:000001">
    <property type="entry name" value="Uracil-DNA glycosylase"/>
    <property type="match status" value="1"/>
</dbReference>
<dbReference type="HAMAP" id="MF_00148">
    <property type="entry name" value="UDG"/>
    <property type="match status" value="1"/>
</dbReference>
<evidence type="ECO:0000256" key="9">
    <source>
        <dbReference type="HAMAP-Rule" id="MF_00148"/>
    </source>
</evidence>
<evidence type="ECO:0000256" key="5">
    <source>
        <dbReference type="ARBA" id="ARBA00018429"/>
    </source>
</evidence>
<dbReference type="InterPro" id="IPR036895">
    <property type="entry name" value="Uracil-DNA_glycosylase-like_sf"/>
</dbReference>
<evidence type="ECO:0000256" key="4">
    <source>
        <dbReference type="ARBA" id="ARBA00012030"/>
    </source>
</evidence>
<evidence type="ECO:0000256" key="6">
    <source>
        <dbReference type="ARBA" id="ARBA00022763"/>
    </source>
</evidence>
<dbReference type="EC" id="3.2.2.27" evidence="4 9"/>
<dbReference type="AlphaFoldDB" id="A0A369BQP0"/>
<dbReference type="SUPFAM" id="SSF52141">
    <property type="entry name" value="Uracil-DNA glycosylase-like"/>
    <property type="match status" value="1"/>
</dbReference>
<dbReference type="PROSITE" id="PS00130">
    <property type="entry name" value="U_DNA_GLYCOSYLASE"/>
    <property type="match status" value="1"/>
</dbReference>
<evidence type="ECO:0000313" key="13">
    <source>
        <dbReference type="EMBL" id="RCX22978.1"/>
    </source>
</evidence>
<dbReference type="GO" id="GO:0097510">
    <property type="term" value="P:base-excision repair, AP site formation via deaminated base removal"/>
    <property type="evidence" value="ECO:0007669"/>
    <property type="project" value="TreeGrafter"/>
</dbReference>
<evidence type="ECO:0000259" key="12">
    <source>
        <dbReference type="SMART" id="SM00986"/>
    </source>
</evidence>
<dbReference type="OrthoDB" id="9804372at2"/>
<feature type="active site" description="Proton acceptor" evidence="9 10">
    <location>
        <position position="62"/>
    </location>
</feature>
<organism evidence="13 14">
    <name type="scientific">Fontibacillus phaseoli</name>
    <dbReference type="NCBI Taxonomy" id="1416533"/>
    <lineage>
        <taxon>Bacteria</taxon>
        <taxon>Bacillati</taxon>
        <taxon>Bacillota</taxon>
        <taxon>Bacilli</taxon>
        <taxon>Bacillales</taxon>
        <taxon>Paenibacillaceae</taxon>
        <taxon>Fontibacillus</taxon>
    </lineage>
</organism>
<keyword evidence="8 9" id="KW-0234">DNA repair</keyword>
<dbReference type="RefSeq" id="WP_114494908.1">
    <property type="nucleotide sequence ID" value="NZ_QPJW01000001.1"/>
</dbReference>
<dbReference type="NCBIfam" id="NF003589">
    <property type="entry name" value="PRK05254.1-2"/>
    <property type="match status" value="1"/>
</dbReference>
<dbReference type="PANTHER" id="PTHR11264">
    <property type="entry name" value="URACIL-DNA GLYCOSYLASE"/>
    <property type="match status" value="1"/>
</dbReference>
<dbReference type="InterPro" id="IPR002043">
    <property type="entry name" value="UDG_fam1"/>
</dbReference>
<dbReference type="InterPro" id="IPR018085">
    <property type="entry name" value="Ura-DNA_Glyclase_AS"/>
</dbReference>
<keyword evidence="7 9" id="KW-0378">Hydrolase</keyword>
<dbReference type="NCBIfam" id="TIGR00628">
    <property type="entry name" value="ung"/>
    <property type="match status" value="1"/>
</dbReference>
<name>A0A369BQP0_9BACL</name>
<proteinExistence type="inferred from homology"/>
<sequence length="224" mass="25052">MFGNDWDEMLHGEVEQPYFRELMSWLDGEYEHQVVYPPREFLFQALKLTGYAETKVILLGQDPYHGPGQAHGLSFSVLPGVRIPPSLRNMYKELSSDLECPIPATGTLTSWAEQGVLLLNTVLTVRDGEPGSHQGKGWEKFTDAVIGALNRREKPVAFVLWGSHAQRKIGMIDTSKHAVISSPHPSPLSARRGFFGSRPFSRINLFLEEHGETPVNWLADIADA</sequence>
<dbReference type="SMART" id="SM00987">
    <property type="entry name" value="UreE_C"/>
    <property type="match status" value="1"/>
</dbReference>
<keyword evidence="14" id="KW-1185">Reference proteome</keyword>
<feature type="domain" description="Uracil-DNA glycosylase-like" evidence="12">
    <location>
        <begin position="47"/>
        <end position="207"/>
    </location>
</feature>
<evidence type="ECO:0000313" key="14">
    <source>
        <dbReference type="Proteomes" id="UP000253090"/>
    </source>
</evidence>
<dbReference type="Proteomes" id="UP000253090">
    <property type="component" value="Unassembled WGS sequence"/>
</dbReference>
<accession>A0A369BQP0</accession>
<dbReference type="EMBL" id="QPJW01000001">
    <property type="protein sequence ID" value="RCX22978.1"/>
    <property type="molecule type" value="Genomic_DNA"/>
</dbReference>